<evidence type="ECO:0000313" key="1">
    <source>
        <dbReference type="EMBL" id="GIY61973.1"/>
    </source>
</evidence>
<comment type="caution">
    <text evidence="1">The sequence shown here is derived from an EMBL/GenBank/DDBJ whole genome shotgun (WGS) entry which is preliminary data.</text>
</comment>
<reference evidence="1 2" key="1">
    <citation type="submission" date="2021-06" db="EMBL/GenBank/DDBJ databases">
        <title>Caerostris extrusa draft genome.</title>
        <authorList>
            <person name="Kono N."/>
            <person name="Arakawa K."/>
        </authorList>
    </citation>
    <scope>NUCLEOTIDE SEQUENCE [LARGE SCALE GENOMIC DNA]</scope>
</reference>
<dbReference type="AlphaFoldDB" id="A0AAV4UW68"/>
<evidence type="ECO:0000313" key="2">
    <source>
        <dbReference type="Proteomes" id="UP001054945"/>
    </source>
</evidence>
<gene>
    <name evidence="1" type="ORF">CEXT_90151</name>
</gene>
<keyword evidence="2" id="KW-1185">Reference proteome</keyword>
<organism evidence="1 2">
    <name type="scientific">Caerostris extrusa</name>
    <name type="common">Bark spider</name>
    <name type="synonym">Caerostris bankana</name>
    <dbReference type="NCBI Taxonomy" id="172846"/>
    <lineage>
        <taxon>Eukaryota</taxon>
        <taxon>Metazoa</taxon>
        <taxon>Ecdysozoa</taxon>
        <taxon>Arthropoda</taxon>
        <taxon>Chelicerata</taxon>
        <taxon>Arachnida</taxon>
        <taxon>Araneae</taxon>
        <taxon>Araneomorphae</taxon>
        <taxon>Entelegynae</taxon>
        <taxon>Araneoidea</taxon>
        <taxon>Araneidae</taxon>
        <taxon>Caerostris</taxon>
    </lineage>
</organism>
<name>A0AAV4UW68_CAEEX</name>
<sequence>MSLHLRPHDFFSRGVTLLQMHKHLNPVTHASCLFTLPAFGFFCDSADCRAICKQGRPSRGCKNRAQMTSKNNGRAETTVIGWDFAMSGVEMKP</sequence>
<proteinExistence type="predicted"/>
<protein>
    <submittedName>
        <fullName evidence="1">Uncharacterized protein</fullName>
    </submittedName>
</protein>
<accession>A0AAV4UW68</accession>
<dbReference type="Proteomes" id="UP001054945">
    <property type="component" value="Unassembled WGS sequence"/>
</dbReference>
<dbReference type="EMBL" id="BPLR01013559">
    <property type="protein sequence ID" value="GIY61973.1"/>
    <property type="molecule type" value="Genomic_DNA"/>
</dbReference>